<keyword evidence="7" id="KW-0131">Cell cycle</keyword>
<evidence type="ECO:0000256" key="4">
    <source>
        <dbReference type="ARBA" id="ARBA00022692"/>
    </source>
</evidence>
<dbReference type="STRING" id="1686286.GCA_900092335_02273"/>
<dbReference type="RefSeq" id="WP_066492066.1">
    <property type="nucleotide sequence ID" value="NZ_JANIKK010000004.1"/>
</dbReference>
<organism evidence="9 10">
    <name type="scientific">Corynebacterium phoceense</name>
    <dbReference type="NCBI Taxonomy" id="1686286"/>
    <lineage>
        <taxon>Bacteria</taxon>
        <taxon>Bacillati</taxon>
        <taxon>Actinomycetota</taxon>
        <taxon>Actinomycetes</taxon>
        <taxon>Mycobacteriales</taxon>
        <taxon>Corynebacteriaceae</taxon>
        <taxon>Corynebacterium</taxon>
    </lineage>
</organism>
<dbReference type="GO" id="GO:0051301">
    <property type="term" value="P:cell division"/>
    <property type="evidence" value="ECO:0007669"/>
    <property type="project" value="UniProtKB-KW"/>
</dbReference>
<name>A0A540RAC3_9CORY</name>
<evidence type="ECO:0000259" key="8">
    <source>
        <dbReference type="PROSITE" id="PS51779"/>
    </source>
</evidence>
<proteinExistence type="predicted"/>
<dbReference type="AlphaFoldDB" id="A0A540RAC3"/>
<evidence type="ECO:0000256" key="3">
    <source>
        <dbReference type="ARBA" id="ARBA00022618"/>
    </source>
</evidence>
<comment type="subcellular location">
    <subcellularLocation>
        <location evidence="1">Membrane</location>
    </subcellularLocation>
</comment>
<keyword evidence="3" id="KW-0132">Cell division</keyword>
<dbReference type="InterPro" id="IPR005548">
    <property type="entry name" value="Cell_div_FtsQ/DivIB_C"/>
</dbReference>
<dbReference type="Pfam" id="PF03799">
    <property type="entry name" value="FtsQ_DivIB_C"/>
    <property type="match status" value="1"/>
</dbReference>
<dbReference type="GO" id="GO:0005886">
    <property type="term" value="C:plasma membrane"/>
    <property type="evidence" value="ECO:0007669"/>
    <property type="project" value="TreeGrafter"/>
</dbReference>
<dbReference type="InterPro" id="IPR013685">
    <property type="entry name" value="POTRA_FtsQ_type"/>
</dbReference>
<evidence type="ECO:0000313" key="9">
    <source>
        <dbReference type="EMBL" id="TQE44678.1"/>
    </source>
</evidence>
<evidence type="ECO:0000256" key="1">
    <source>
        <dbReference type="ARBA" id="ARBA00004370"/>
    </source>
</evidence>
<evidence type="ECO:0000256" key="5">
    <source>
        <dbReference type="ARBA" id="ARBA00022989"/>
    </source>
</evidence>
<evidence type="ECO:0000313" key="10">
    <source>
        <dbReference type="Proteomes" id="UP000318080"/>
    </source>
</evidence>
<dbReference type="InterPro" id="IPR034746">
    <property type="entry name" value="POTRA"/>
</dbReference>
<sequence>MSKKAIAVTVGAVLAILAIAVGVIYATPVFKVQQFAVEGQNHTSVEDIEAATGVALESNLVRVDPQTAASGVVALPWVKSATVARHLPSTLQVTVVEREAVAYTDAHDGPHLIDEDGEEFVIEMPPREAVKITGGESGSRNWAGAVAVIASVPAELRVEADSVDAADPFNYVFHMKDGRTVTWGANNGDADNANKARAFASVLKMDGQNWNISNPELVTSS</sequence>
<dbReference type="PANTHER" id="PTHR37820">
    <property type="entry name" value="CELL DIVISION PROTEIN DIVIB"/>
    <property type="match status" value="1"/>
</dbReference>
<dbReference type="InterPro" id="IPR050487">
    <property type="entry name" value="FtsQ_DivIB"/>
</dbReference>
<evidence type="ECO:0000256" key="6">
    <source>
        <dbReference type="ARBA" id="ARBA00023136"/>
    </source>
</evidence>
<dbReference type="EMBL" id="VHIR01000001">
    <property type="protein sequence ID" value="TQE44678.1"/>
    <property type="molecule type" value="Genomic_DNA"/>
</dbReference>
<protein>
    <submittedName>
        <fullName evidence="9">FtsQ-type POTRA domain-containing protein</fullName>
    </submittedName>
</protein>
<keyword evidence="2" id="KW-1003">Cell membrane</keyword>
<dbReference type="Proteomes" id="UP000318080">
    <property type="component" value="Unassembled WGS sequence"/>
</dbReference>
<feature type="domain" description="POTRA" evidence="8">
    <location>
        <begin position="30"/>
        <end position="98"/>
    </location>
</feature>
<evidence type="ECO:0000256" key="2">
    <source>
        <dbReference type="ARBA" id="ARBA00022475"/>
    </source>
</evidence>
<dbReference type="Gene3D" id="3.10.20.310">
    <property type="entry name" value="membrane protein fhac"/>
    <property type="match status" value="1"/>
</dbReference>
<evidence type="ECO:0000256" key="7">
    <source>
        <dbReference type="ARBA" id="ARBA00023306"/>
    </source>
</evidence>
<reference evidence="9 10" key="1">
    <citation type="submission" date="2019-06" db="EMBL/GenBank/DDBJ databases">
        <title>Draft genome of C. phoceense Strain 272.</title>
        <authorList>
            <person name="Pacheco L.G.C."/>
            <person name="Barberis C.M."/>
            <person name="Almuzara M.N."/>
            <person name="Traglia G.M."/>
            <person name="Santos C.S."/>
            <person name="Rocha D.J.P.G."/>
            <person name="Aguiar E.R.G.R."/>
            <person name="Vay C.A."/>
        </authorList>
    </citation>
    <scope>NUCLEOTIDE SEQUENCE [LARGE SCALE GENOMIC DNA]</scope>
    <source>
        <strain evidence="9 10">272</strain>
    </source>
</reference>
<keyword evidence="10" id="KW-1185">Reference proteome</keyword>
<accession>A0A540RAC3</accession>
<dbReference type="PROSITE" id="PS51779">
    <property type="entry name" value="POTRA"/>
    <property type="match status" value="1"/>
</dbReference>
<gene>
    <name evidence="9" type="ORF">EJK80_00935</name>
</gene>
<dbReference type="Pfam" id="PF08478">
    <property type="entry name" value="POTRA_1"/>
    <property type="match status" value="1"/>
</dbReference>
<dbReference type="PANTHER" id="PTHR37820:SF1">
    <property type="entry name" value="CELL DIVISION PROTEIN FTSQ"/>
    <property type="match status" value="1"/>
</dbReference>
<keyword evidence="5" id="KW-1133">Transmembrane helix</keyword>
<keyword evidence="4" id="KW-0812">Transmembrane</keyword>
<comment type="caution">
    <text evidence="9">The sequence shown here is derived from an EMBL/GenBank/DDBJ whole genome shotgun (WGS) entry which is preliminary data.</text>
</comment>
<keyword evidence="6" id="KW-0472">Membrane</keyword>